<dbReference type="InterPro" id="IPR043970">
    <property type="entry name" value="FUZ/MON1/HPS1_longin_3"/>
</dbReference>
<dbReference type="InterPro" id="IPR043972">
    <property type="entry name" value="FUZ/MON1/HPS1_longin_1"/>
</dbReference>
<organism evidence="7 8">
    <name type="scientific">Calidris pygmaea</name>
    <name type="common">Spoon-billed sandpiper</name>
    <dbReference type="NCBI Taxonomy" id="425635"/>
    <lineage>
        <taxon>Eukaryota</taxon>
        <taxon>Metazoa</taxon>
        <taxon>Chordata</taxon>
        <taxon>Craniata</taxon>
        <taxon>Vertebrata</taxon>
        <taxon>Euteleostomi</taxon>
        <taxon>Archelosauria</taxon>
        <taxon>Archosauria</taxon>
        <taxon>Dinosauria</taxon>
        <taxon>Saurischia</taxon>
        <taxon>Theropoda</taxon>
        <taxon>Coelurosauria</taxon>
        <taxon>Aves</taxon>
        <taxon>Neognathae</taxon>
        <taxon>Neoaves</taxon>
        <taxon>Charadriiformes</taxon>
        <taxon>Scolopacidae</taxon>
        <taxon>Calidris</taxon>
    </lineage>
</organism>
<evidence type="ECO:0000259" key="5">
    <source>
        <dbReference type="Pfam" id="PF19037"/>
    </source>
</evidence>
<proteinExistence type="inferred from homology"/>
<feature type="region of interest" description="Disordered" evidence="3">
    <location>
        <begin position="151"/>
        <end position="182"/>
    </location>
</feature>
<dbReference type="AlphaFoldDB" id="A0A8C3J9P2"/>
<accession>A0A8C3J9P2</accession>
<dbReference type="GO" id="GO:0035658">
    <property type="term" value="C:Mon1-Ccz1 complex"/>
    <property type="evidence" value="ECO:0007669"/>
    <property type="project" value="TreeGrafter"/>
</dbReference>
<dbReference type="InterPro" id="IPR043971">
    <property type="entry name" value="FUZ/MON1/HPS1_longin_2"/>
</dbReference>
<dbReference type="GO" id="GO:0009306">
    <property type="term" value="P:protein secretion"/>
    <property type="evidence" value="ECO:0007669"/>
    <property type="project" value="TreeGrafter"/>
</dbReference>
<keyword evidence="8" id="KW-1185">Reference proteome</keyword>
<feature type="compositionally biased region" description="Basic and acidic residues" evidence="3">
    <location>
        <begin position="202"/>
        <end position="211"/>
    </location>
</feature>
<feature type="domain" description="FUZ/MON1/HPS1 first Longin" evidence="4">
    <location>
        <begin position="242"/>
        <end position="364"/>
    </location>
</feature>
<name>A0A8C3J9P2_9CHAR</name>
<dbReference type="GO" id="GO:0006623">
    <property type="term" value="P:protein targeting to vacuole"/>
    <property type="evidence" value="ECO:0007669"/>
    <property type="project" value="UniProtKB-UniRule"/>
</dbReference>
<dbReference type="Ensembl" id="ENSCPGT00000004690.1">
    <property type="protein sequence ID" value="ENSCPGP00000004256.1"/>
    <property type="gene ID" value="ENSCPGG00000003142.1"/>
</dbReference>
<feature type="domain" description="FUZ/MON1/HPS1 second Longin" evidence="5">
    <location>
        <begin position="402"/>
        <end position="500"/>
    </location>
</feature>
<dbReference type="Proteomes" id="UP000694419">
    <property type="component" value="Unplaced"/>
</dbReference>
<dbReference type="PANTHER" id="PTHR13027">
    <property type="entry name" value="SAND PROTEIN-RELATED"/>
    <property type="match status" value="1"/>
</dbReference>
<dbReference type="Pfam" id="PF19036">
    <property type="entry name" value="Fuz_longin_1"/>
    <property type="match status" value="1"/>
</dbReference>
<reference evidence="7" key="1">
    <citation type="submission" date="2025-08" db="UniProtKB">
        <authorList>
            <consortium name="Ensembl"/>
        </authorList>
    </citation>
    <scope>IDENTIFICATION</scope>
</reference>
<comment type="function">
    <text evidence="2">Plays an important role in membrane trafficking through the secretory apparatus.</text>
</comment>
<evidence type="ECO:0000256" key="3">
    <source>
        <dbReference type="SAM" id="MobiDB-lite"/>
    </source>
</evidence>
<protein>
    <recommendedName>
        <fullName evidence="2">Vacuolar fusion protein MON1 homolog</fullName>
    </recommendedName>
</protein>
<dbReference type="GO" id="GO:0016192">
    <property type="term" value="P:vesicle-mediated transport"/>
    <property type="evidence" value="ECO:0007669"/>
    <property type="project" value="InterPro"/>
</dbReference>
<dbReference type="Pfam" id="PF19038">
    <property type="entry name" value="Fuz_longin_3"/>
    <property type="match status" value="2"/>
</dbReference>
<dbReference type="PRINTS" id="PR01546">
    <property type="entry name" value="YEAST73DUF"/>
</dbReference>
<comment type="similarity">
    <text evidence="1 2">Belongs to the MON1/SAND family.</text>
</comment>
<dbReference type="Pfam" id="PF19037">
    <property type="entry name" value="Fuz_longin_2"/>
    <property type="match status" value="1"/>
</dbReference>
<evidence type="ECO:0000259" key="6">
    <source>
        <dbReference type="Pfam" id="PF19038"/>
    </source>
</evidence>
<feature type="region of interest" description="Disordered" evidence="3">
    <location>
        <begin position="202"/>
        <end position="228"/>
    </location>
</feature>
<feature type="domain" description="FUZ/MON1/HPS1 third Longin" evidence="6">
    <location>
        <begin position="530"/>
        <end position="611"/>
    </location>
</feature>
<dbReference type="PANTHER" id="PTHR13027:SF14">
    <property type="entry name" value="VACUOLAR FUSION PROTEIN MON1 HOMOLOG A"/>
    <property type="match status" value="1"/>
</dbReference>
<evidence type="ECO:0000256" key="2">
    <source>
        <dbReference type="RuleBase" id="RU367048"/>
    </source>
</evidence>
<evidence type="ECO:0000313" key="8">
    <source>
        <dbReference type="Proteomes" id="UP000694419"/>
    </source>
</evidence>
<evidence type="ECO:0000259" key="4">
    <source>
        <dbReference type="Pfam" id="PF19036"/>
    </source>
</evidence>
<reference evidence="7" key="2">
    <citation type="submission" date="2025-09" db="UniProtKB">
        <authorList>
            <consortium name="Ensembl"/>
        </authorList>
    </citation>
    <scope>IDENTIFICATION</scope>
</reference>
<feature type="domain" description="FUZ/MON1/HPS1 third Longin" evidence="6">
    <location>
        <begin position="744"/>
        <end position="781"/>
    </location>
</feature>
<evidence type="ECO:0000313" key="7">
    <source>
        <dbReference type="Ensembl" id="ENSCPGP00000004256.1"/>
    </source>
</evidence>
<evidence type="ECO:0000256" key="1">
    <source>
        <dbReference type="ARBA" id="ARBA00008968"/>
    </source>
</evidence>
<feature type="region of interest" description="Disordered" evidence="3">
    <location>
        <begin position="1"/>
        <end position="99"/>
    </location>
</feature>
<dbReference type="InterPro" id="IPR004353">
    <property type="entry name" value="Mon1"/>
</dbReference>
<sequence>MAADVHKKKGWEVPNGSLAPGDGQHAERSESPTPGLAQGTEPGMGQSLPLGGKPGEKESSSSLCELRPPQPHRWGETGPLVTPPPAGPSLVGATGWGQEGGSLPATPSPFCTLRPPAVSTWGTGRRTLHGPLFPGAGQEGAMFVHTRSYEDLTSPEDGAAAARSPEERRGEPAEPTSMEQISKDFSELSTQLTGMALDLEEEMRQSKEGKLEPSPQTTRRDSVLSGKEEEDVTMDAWRMHRKHVFVLSEAGKPVYSRYGSEEALSSTMGVMMALVSFLEAEKNAIRSIHADGYKVVFVRRSPLVLVAVARTRQSEQEIAHELLYIYYQILSLLTWTQLNHIFQQKQNYDLRRLLAGSERITDNLLDLMAHDPSFLMGAVRCLPLAASVRDAVSTSLQQAKAKSLVFSILLSGNQLVSLVRKKDQFLHPIDLHLLFNLISSSSSFREGEAWTPICLPKFNSSGFFHAHISYLEQEMDLCLLLVSTDREDFFTVSDCKRRFQERLRRRGVHHALQEALRTPFYSVAQVGIPDLRHFIYKSKSSGLFTSPEIEAPYVQEEEKERLLGLYQYLHSRAHNSSRPLKNIYFTGPRENLLAWVRAVCGVQVALSSLVTCGGVRGWWHNRAPTLWSPGWPLAHAWSFWGGQPCPPVYPCARHSSRALAPRAVPHAVVSSPVPRRKPTLGTNPGVRSPHFGAKQVPPIWGTLLAPHVPAPEPPCWCPFPWRGEDAGPAPSGMQACAQPVPRFFTQVTNAFELYVCYSPLGTKAGAISAVNKLMKWIRKEEDRLFILTPQTY</sequence>